<dbReference type="EMBL" id="GGEC01041301">
    <property type="protein sequence ID" value="MBX21785.1"/>
    <property type="molecule type" value="Transcribed_RNA"/>
</dbReference>
<protein>
    <submittedName>
        <fullName evidence="1">Proliferation-associated protein 2G4-like</fullName>
    </submittedName>
</protein>
<proteinExistence type="predicted"/>
<accession>A0A2P2LUZ7</accession>
<organism evidence="1">
    <name type="scientific">Rhizophora mucronata</name>
    <name type="common">Asiatic mangrove</name>
    <dbReference type="NCBI Taxonomy" id="61149"/>
    <lineage>
        <taxon>Eukaryota</taxon>
        <taxon>Viridiplantae</taxon>
        <taxon>Streptophyta</taxon>
        <taxon>Embryophyta</taxon>
        <taxon>Tracheophyta</taxon>
        <taxon>Spermatophyta</taxon>
        <taxon>Magnoliopsida</taxon>
        <taxon>eudicotyledons</taxon>
        <taxon>Gunneridae</taxon>
        <taxon>Pentapetalae</taxon>
        <taxon>rosids</taxon>
        <taxon>fabids</taxon>
        <taxon>Malpighiales</taxon>
        <taxon>Rhizophoraceae</taxon>
        <taxon>Rhizophora</taxon>
    </lineage>
</organism>
<sequence length="124" mass="13391">MSAALPVTGPSWRTWVCPTTAMSPSMWHPMSILTISPSSNTTSSLASGEKWQTVLFTEMQVGKATPLSIFLFTFLYTLPVCSLINASPFSHTSTILAFDLHSDITKCNALLTISAAVLYLVTTS</sequence>
<name>A0A2P2LUZ7_RHIMU</name>
<reference evidence="1" key="1">
    <citation type="submission" date="2018-02" db="EMBL/GenBank/DDBJ databases">
        <title>Rhizophora mucronata_Transcriptome.</title>
        <authorList>
            <person name="Meera S.P."/>
            <person name="Sreeshan A."/>
            <person name="Augustine A."/>
        </authorList>
    </citation>
    <scope>NUCLEOTIDE SEQUENCE</scope>
    <source>
        <tissue evidence="1">Leaf</tissue>
    </source>
</reference>
<dbReference type="AlphaFoldDB" id="A0A2P2LUZ7"/>
<evidence type="ECO:0000313" key="1">
    <source>
        <dbReference type="EMBL" id="MBX21785.1"/>
    </source>
</evidence>